<feature type="region of interest" description="Disordered" evidence="1">
    <location>
        <begin position="40"/>
        <end position="95"/>
    </location>
</feature>
<protein>
    <submittedName>
        <fullName evidence="2">Uncharacterized protein</fullName>
    </submittedName>
</protein>
<feature type="region of interest" description="Disordered" evidence="1">
    <location>
        <begin position="1"/>
        <end position="23"/>
    </location>
</feature>
<name>A0A9P6FJ10_9FUNG</name>
<dbReference type="AlphaFoldDB" id="A0A9P6FJ10"/>
<accession>A0A9P6FJ10</accession>
<dbReference type="Proteomes" id="UP000780801">
    <property type="component" value="Unassembled WGS sequence"/>
</dbReference>
<evidence type="ECO:0000256" key="1">
    <source>
        <dbReference type="SAM" id="MobiDB-lite"/>
    </source>
</evidence>
<feature type="non-terminal residue" evidence="2">
    <location>
        <position position="1"/>
    </location>
</feature>
<reference evidence="2" key="1">
    <citation type="journal article" date="2020" name="Fungal Divers.">
        <title>Resolving the Mortierellaceae phylogeny through synthesis of multi-gene phylogenetics and phylogenomics.</title>
        <authorList>
            <person name="Vandepol N."/>
            <person name="Liber J."/>
            <person name="Desiro A."/>
            <person name="Na H."/>
            <person name="Kennedy M."/>
            <person name="Barry K."/>
            <person name="Grigoriev I.V."/>
            <person name="Miller A.N."/>
            <person name="O'Donnell K."/>
            <person name="Stajich J.E."/>
            <person name="Bonito G."/>
        </authorList>
    </citation>
    <scope>NUCLEOTIDE SEQUENCE</scope>
    <source>
        <strain evidence="2">KOD1015</strain>
    </source>
</reference>
<keyword evidence="3" id="KW-1185">Reference proteome</keyword>
<evidence type="ECO:0000313" key="3">
    <source>
        <dbReference type="Proteomes" id="UP000780801"/>
    </source>
</evidence>
<gene>
    <name evidence="2" type="ORF">BGW38_008926</name>
</gene>
<proteinExistence type="predicted"/>
<sequence length="148" mass="15928">DETSGRNNNNKRPLSLSISPSMTTALPQAQAQALKIRKLSCEPTQGGIDGGFTVNPNPDMDMEMEQTQPPSMSPPSPPHSRHGSPSKLGQSLSYDHGHCMTANVLHEEATEFRADETMDTDEYGLAGSSRAGNSVGCPDLLLVAKHRR</sequence>
<organism evidence="2 3">
    <name type="scientific">Lunasporangiospora selenospora</name>
    <dbReference type="NCBI Taxonomy" id="979761"/>
    <lineage>
        <taxon>Eukaryota</taxon>
        <taxon>Fungi</taxon>
        <taxon>Fungi incertae sedis</taxon>
        <taxon>Mucoromycota</taxon>
        <taxon>Mortierellomycotina</taxon>
        <taxon>Mortierellomycetes</taxon>
        <taxon>Mortierellales</taxon>
        <taxon>Mortierellaceae</taxon>
        <taxon>Lunasporangiospora</taxon>
    </lineage>
</organism>
<evidence type="ECO:0000313" key="2">
    <source>
        <dbReference type="EMBL" id="KAF9564568.1"/>
    </source>
</evidence>
<dbReference type="EMBL" id="JAABOA010006329">
    <property type="protein sequence ID" value="KAF9564568.1"/>
    <property type="molecule type" value="Genomic_DNA"/>
</dbReference>
<feature type="non-terminal residue" evidence="2">
    <location>
        <position position="148"/>
    </location>
</feature>
<comment type="caution">
    <text evidence="2">The sequence shown here is derived from an EMBL/GenBank/DDBJ whole genome shotgun (WGS) entry which is preliminary data.</text>
</comment>